<evidence type="ECO:0000256" key="1">
    <source>
        <dbReference type="ARBA" id="ARBA00004202"/>
    </source>
</evidence>
<dbReference type="InterPro" id="IPR050095">
    <property type="entry name" value="ECF_ABC_transporter_ATP-bd"/>
</dbReference>
<reference evidence="10 11" key="1">
    <citation type="submission" date="2022-08" db="EMBL/GenBank/DDBJ databases">
        <title>Aerococcaceae sp. nov isolated from spoiled eye mask.</title>
        <authorList>
            <person name="Zhou G."/>
            <person name="Xie X.-B."/>
            <person name="Shi Q.-S."/>
            <person name="Wang Y.-S."/>
            <person name="Wen X."/>
            <person name="Peng H."/>
            <person name="Yang X.-J."/>
            <person name="Tao H.-B."/>
            <person name="Huang X.-M."/>
        </authorList>
    </citation>
    <scope>NUCLEOTIDE SEQUENCE [LARGE SCALE GENOMIC DNA]</scope>
    <source>
        <strain evidence="11">DM20194951</strain>
    </source>
</reference>
<dbReference type="PROSITE" id="PS00211">
    <property type="entry name" value="ABC_TRANSPORTER_1"/>
    <property type="match status" value="1"/>
</dbReference>
<comment type="similarity">
    <text evidence="2">Belongs to the ABC transporter superfamily.</text>
</comment>
<accession>A0ABY5P7N6</accession>
<feature type="domain" description="ABC transporter" evidence="9">
    <location>
        <begin position="3"/>
        <end position="244"/>
    </location>
</feature>
<dbReference type="Proteomes" id="UP001315967">
    <property type="component" value="Chromosome"/>
</dbReference>
<evidence type="ECO:0000256" key="8">
    <source>
        <dbReference type="ARBA" id="ARBA00023136"/>
    </source>
</evidence>
<keyword evidence="6 10" id="KW-0067">ATP-binding</keyword>
<dbReference type="PROSITE" id="PS50893">
    <property type="entry name" value="ABC_TRANSPORTER_2"/>
    <property type="match status" value="1"/>
</dbReference>
<comment type="subcellular location">
    <subcellularLocation>
        <location evidence="1">Cell membrane</location>
        <topology evidence="1">Peripheral membrane protein</topology>
    </subcellularLocation>
</comment>
<dbReference type="InterPro" id="IPR003593">
    <property type="entry name" value="AAA+_ATPase"/>
</dbReference>
<gene>
    <name evidence="10" type="ORF">NRE15_03520</name>
</gene>
<dbReference type="Gene3D" id="3.40.50.300">
    <property type="entry name" value="P-loop containing nucleotide triphosphate hydrolases"/>
    <property type="match status" value="1"/>
</dbReference>
<keyword evidence="3" id="KW-0813">Transport</keyword>
<dbReference type="Pfam" id="PF00005">
    <property type="entry name" value="ABC_tran"/>
    <property type="match status" value="1"/>
</dbReference>
<dbReference type="InterPro" id="IPR017871">
    <property type="entry name" value="ABC_transporter-like_CS"/>
</dbReference>
<evidence type="ECO:0000256" key="6">
    <source>
        <dbReference type="ARBA" id="ARBA00022840"/>
    </source>
</evidence>
<sequence length="283" mass="31618">MSIQLEKVSYIYSKDTPFETLALKNVNVSINDGEFVGVMGQTGSGKSTFLQIIAGLMEPTQGIVRIDNEDIAASNYDRLRLREKIGFIFQYPEYQLFEKTVADDVAFGLKYSGLSKVDKTQRVKEVLERVGIDYEKYKDTSPFALSGGEKRKVAIAGSIIRRPKILILDEPIAGLDPLARDSFLSLLKQLNEEGITLVMVSHDADSLSETAKRIIVFDQGEIIMDGATQQVFSNVKRMEDLHLSVSQSRHVAEALKKAGCPIQTELTTYSELLTRVKQFLRGE</sequence>
<name>A0ABY5P7N6_9LACT</name>
<evidence type="ECO:0000256" key="2">
    <source>
        <dbReference type="ARBA" id="ARBA00005417"/>
    </source>
</evidence>
<evidence type="ECO:0000313" key="11">
    <source>
        <dbReference type="Proteomes" id="UP001315967"/>
    </source>
</evidence>
<dbReference type="SUPFAM" id="SSF52540">
    <property type="entry name" value="P-loop containing nucleoside triphosphate hydrolases"/>
    <property type="match status" value="1"/>
</dbReference>
<evidence type="ECO:0000259" key="9">
    <source>
        <dbReference type="PROSITE" id="PS50893"/>
    </source>
</evidence>
<dbReference type="InterPro" id="IPR027417">
    <property type="entry name" value="P-loop_NTPase"/>
</dbReference>
<dbReference type="RefSeq" id="WP_313794232.1">
    <property type="nucleotide sequence ID" value="NZ_CP102453.1"/>
</dbReference>
<protein>
    <submittedName>
        <fullName evidence="10">ATP-binding cassette domain-containing protein</fullName>
    </submittedName>
</protein>
<evidence type="ECO:0000256" key="3">
    <source>
        <dbReference type="ARBA" id="ARBA00022448"/>
    </source>
</evidence>
<organism evidence="10 11">
    <name type="scientific">Fundicoccus culcitae</name>
    <dbReference type="NCBI Taxonomy" id="2969821"/>
    <lineage>
        <taxon>Bacteria</taxon>
        <taxon>Bacillati</taxon>
        <taxon>Bacillota</taxon>
        <taxon>Bacilli</taxon>
        <taxon>Lactobacillales</taxon>
        <taxon>Aerococcaceae</taxon>
        <taxon>Fundicoccus</taxon>
    </lineage>
</organism>
<dbReference type="InterPro" id="IPR015856">
    <property type="entry name" value="ABC_transpr_CbiO/EcfA_su"/>
</dbReference>
<evidence type="ECO:0000313" key="10">
    <source>
        <dbReference type="EMBL" id="UUX34731.1"/>
    </source>
</evidence>
<keyword evidence="11" id="KW-1185">Reference proteome</keyword>
<dbReference type="EMBL" id="CP102453">
    <property type="protein sequence ID" value="UUX34731.1"/>
    <property type="molecule type" value="Genomic_DNA"/>
</dbReference>
<keyword evidence="8" id="KW-0472">Membrane</keyword>
<keyword evidence="7" id="KW-1278">Translocase</keyword>
<dbReference type="GO" id="GO:0005524">
    <property type="term" value="F:ATP binding"/>
    <property type="evidence" value="ECO:0007669"/>
    <property type="project" value="UniProtKB-KW"/>
</dbReference>
<dbReference type="PANTHER" id="PTHR43553:SF27">
    <property type="entry name" value="ENERGY-COUPLING FACTOR TRANSPORTER ATP-BINDING PROTEIN ECFA2"/>
    <property type="match status" value="1"/>
</dbReference>
<evidence type="ECO:0000256" key="7">
    <source>
        <dbReference type="ARBA" id="ARBA00022967"/>
    </source>
</evidence>
<dbReference type="InterPro" id="IPR003439">
    <property type="entry name" value="ABC_transporter-like_ATP-bd"/>
</dbReference>
<dbReference type="PANTHER" id="PTHR43553">
    <property type="entry name" value="HEAVY METAL TRANSPORTER"/>
    <property type="match status" value="1"/>
</dbReference>
<keyword evidence="5" id="KW-0547">Nucleotide-binding</keyword>
<dbReference type="SMART" id="SM00382">
    <property type="entry name" value="AAA"/>
    <property type="match status" value="1"/>
</dbReference>
<keyword evidence="4" id="KW-1003">Cell membrane</keyword>
<dbReference type="CDD" id="cd03225">
    <property type="entry name" value="ABC_cobalt_CbiO_domain1"/>
    <property type="match status" value="1"/>
</dbReference>
<proteinExistence type="inferred from homology"/>
<evidence type="ECO:0000256" key="4">
    <source>
        <dbReference type="ARBA" id="ARBA00022475"/>
    </source>
</evidence>
<evidence type="ECO:0000256" key="5">
    <source>
        <dbReference type="ARBA" id="ARBA00022741"/>
    </source>
</evidence>